<comment type="caution">
    <text evidence="1">The sequence shown here is derived from an EMBL/GenBank/DDBJ whole genome shotgun (WGS) entry which is preliminary data.</text>
</comment>
<protein>
    <submittedName>
        <fullName evidence="1">Uncharacterized protein</fullName>
    </submittedName>
</protein>
<name>A0A565C9B1_9BRAS</name>
<proteinExistence type="predicted"/>
<gene>
    <name evidence="1" type="ORF">ANE_LOCUS20628</name>
</gene>
<accession>A0A565C9B1</accession>
<evidence type="ECO:0000313" key="2">
    <source>
        <dbReference type="Proteomes" id="UP000489600"/>
    </source>
</evidence>
<dbReference type="Gene3D" id="1.10.510.10">
    <property type="entry name" value="Transferase(Phosphotransferase) domain 1"/>
    <property type="match status" value="1"/>
</dbReference>
<dbReference type="Proteomes" id="UP000489600">
    <property type="component" value="Unassembled WGS sequence"/>
</dbReference>
<keyword evidence="2" id="KW-1185">Reference proteome</keyword>
<sequence>MSNTNVTKIWKEVTQLLRSDGDSNVLRFYGCENDDHTVYLCMESWQWSLKDLVKGLWSLAEKALLEKVKVVDRLSPLVGFF</sequence>
<dbReference type="InterPro" id="IPR011009">
    <property type="entry name" value="Kinase-like_dom_sf"/>
</dbReference>
<dbReference type="EMBL" id="CABITT030000007">
    <property type="protein sequence ID" value="VVB10184.1"/>
    <property type="molecule type" value="Genomic_DNA"/>
</dbReference>
<evidence type="ECO:0000313" key="1">
    <source>
        <dbReference type="EMBL" id="VVB10184.1"/>
    </source>
</evidence>
<dbReference type="AlphaFoldDB" id="A0A565C9B1"/>
<organism evidence="1 2">
    <name type="scientific">Arabis nemorensis</name>
    <dbReference type="NCBI Taxonomy" id="586526"/>
    <lineage>
        <taxon>Eukaryota</taxon>
        <taxon>Viridiplantae</taxon>
        <taxon>Streptophyta</taxon>
        <taxon>Embryophyta</taxon>
        <taxon>Tracheophyta</taxon>
        <taxon>Spermatophyta</taxon>
        <taxon>Magnoliopsida</taxon>
        <taxon>eudicotyledons</taxon>
        <taxon>Gunneridae</taxon>
        <taxon>Pentapetalae</taxon>
        <taxon>rosids</taxon>
        <taxon>malvids</taxon>
        <taxon>Brassicales</taxon>
        <taxon>Brassicaceae</taxon>
        <taxon>Arabideae</taxon>
        <taxon>Arabis</taxon>
    </lineage>
</organism>
<reference evidence="1" key="1">
    <citation type="submission" date="2019-07" db="EMBL/GenBank/DDBJ databases">
        <authorList>
            <person name="Dittberner H."/>
        </authorList>
    </citation>
    <scope>NUCLEOTIDE SEQUENCE [LARGE SCALE GENOMIC DNA]</scope>
</reference>
<dbReference type="SUPFAM" id="SSF56112">
    <property type="entry name" value="Protein kinase-like (PK-like)"/>
    <property type="match status" value="1"/>
</dbReference>